<dbReference type="KEGG" id="acae:HYG86_07710"/>
<protein>
    <submittedName>
        <fullName evidence="2">M48 family metallopeptidase</fullName>
    </submittedName>
</protein>
<dbReference type="Gene3D" id="3.30.2010.10">
    <property type="entry name" value="Metalloproteases ('zincins'), catalytic domain"/>
    <property type="match status" value="1"/>
</dbReference>
<organism evidence="2 3">
    <name type="scientific">Alkalicella caledoniensis</name>
    <dbReference type="NCBI Taxonomy" id="2731377"/>
    <lineage>
        <taxon>Bacteria</taxon>
        <taxon>Bacillati</taxon>
        <taxon>Bacillota</taxon>
        <taxon>Clostridia</taxon>
        <taxon>Eubacteriales</taxon>
        <taxon>Proteinivoracaceae</taxon>
        <taxon>Alkalicella</taxon>
    </lineage>
</organism>
<feature type="domain" description="YgjP-like metallopeptidase" evidence="1">
    <location>
        <begin position="27"/>
        <end position="215"/>
    </location>
</feature>
<dbReference type="PANTHER" id="PTHR30399">
    <property type="entry name" value="UNCHARACTERIZED PROTEIN YGJP"/>
    <property type="match status" value="1"/>
</dbReference>
<keyword evidence="3" id="KW-1185">Reference proteome</keyword>
<dbReference type="InterPro" id="IPR002725">
    <property type="entry name" value="YgjP-like_metallopeptidase"/>
</dbReference>
<dbReference type="InterPro" id="IPR053136">
    <property type="entry name" value="UTP_pyrophosphatase-like"/>
</dbReference>
<dbReference type="CDD" id="cd07344">
    <property type="entry name" value="M48_yhfN_like"/>
    <property type="match status" value="1"/>
</dbReference>
<evidence type="ECO:0000313" key="2">
    <source>
        <dbReference type="EMBL" id="QNO14679.1"/>
    </source>
</evidence>
<sequence>MIGDCTVRIKFGNDYIVFDVQYGKGKKSTIEIDAVGHITVKVPKGTSEEIIKKNVEANGKIILERLGRVSQIREMSKDKKYTEQGKFPYLGKEYSLNELIETNGISNELIPDIVKKFYIKNCKRIINERIKIYQKHLRVEPKSVKIVESNSQWGSCTWDKKIEFNYRLIMAPIDVIDYVIVHELCHLVHMNHDRSFWRLVGSVVPDYKEKQAYLGRFGGYMSL</sequence>
<dbReference type="AlphaFoldDB" id="A0A7G9W7L7"/>
<evidence type="ECO:0000259" key="1">
    <source>
        <dbReference type="Pfam" id="PF01863"/>
    </source>
</evidence>
<dbReference type="Proteomes" id="UP000516160">
    <property type="component" value="Chromosome"/>
</dbReference>
<dbReference type="PANTHER" id="PTHR30399:SF1">
    <property type="entry name" value="UTP PYROPHOSPHATASE"/>
    <property type="match status" value="1"/>
</dbReference>
<accession>A0A7G9W7L7</accession>
<reference evidence="2 3" key="1">
    <citation type="submission" date="2020-07" db="EMBL/GenBank/DDBJ databases">
        <title>Alkalicella. sp. LB2 genome.</title>
        <authorList>
            <person name="Postec A."/>
            <person name="Quemeneur M."/>
        </authorList>
    </citation>
    <scope>NUCLEOTIDE SEQUENCE [LARGE SCALE GENOMIC DNA]</scope>
    <source>
        <strain evidence="2 3">LB2</strain>
    </source>
</reference>
<gene>
    <name evidence="2" type="ORF">HYG86_07710</name>
</gene>
<evidence type="ECO:0000313" key="3">
    <source>
        <dbReference type="Proteomes" id="UP000516160"/>
    </source>
</evidence>
<dbReference type="EMBL" id="CP058559">
    <property type="protein sequence ID" value="QNO14679.1"/>
    <property type="molecule type" value="Genomic_DNA"/>
</dbReference>
<name>A0A7G9W7L7_ALKCA</name>
<dbReference type="Pfam" id="PF01863">
    <property type="entry name" value="YgjP-like"/>
    <property type="match status" value="1"/>
</dbReference>
<proteinExistence type="predicted"/>